<reference evidence="2" key="1">
    <citation type="journal article" date="2005" name="Nature">
        <title>The map-based sequence of the rice genome.</title>
        <authorList>
            <consortium name="International rice genome sequencing project (IRGSP)"/>
            <person name="Matsumoto T."/>
            <person name="Wu J."/>
            <person name="Kanamori H."/>
            <person name="Katayose Y."/>
            <person name="Fujisawa M."/>
            <person name="Namiki N."/>
            <person name="Mizuno H."/>
            <person name="Yamamoto K."/>
            <person name="Antonio B.A."/>
            <person name="Baba T."/>
            <person name="Sakata K."/>
            <person name="Nagamura Y."/>
            <person name="Aoki H."/>
            <person name="Arikawa K."/>
            <person name="Arita K."/>
            <person name="Bito T."/>
            <person name="Chiden Y."/>
            <person name="Fujitsuka N."/>
            <person name="Fukunaka R."/>
            <person name="Hamada M."/>
            <person name="Harada C."/>
            <person name="Hayashi A."/>
            <person name="Hijishita S."/>
            <person name="Honda M."/>
            <person name="Hosokawa S."/>
            <person name="Ichikawa Y."/>
            <person name="Idonuma A."/>
            <person name="Iijima M."/>
            <person name="Ikeda M."/>
            <person name="Ikeno M."/>
            <person name="Ito K."/>
            <person name="Ito S."/>
            <person name="Ito T."/>
            <person name="Ito Y."/>
            <person name="Ito Y."/>
            <person name="Iwabuchi A."/>
            <person name="Kamiya K."/>
            <person name="Karasawa W."/>
            <person name="Kurita K."/>
            <person name="Katagiri S."/>
            <person name="Kikuta A."/>
            <person name="Kobayashi H."/>
            <person name="Kobayashi N."/>
            <person name="Machita K."/>
            <person name="Maehara T."/>
            <person name="Masukawa M."/>
            <person name="Mizubayashi T."/>
            <person name="Mukai Y."/>
            <person name="Nagasaki H."/>
            <person name="Nagata Y."/>
            <person name="Naito S."/>
            <person name="Nakashima M."/>
            <person name="Nakama Y."/>
            <person name="Nakamichi Y."/>
            <person name="Nakamura M."/>
            <person name="Meguro A."/>
            <person name="Negishi M."/>
            <person name="Ohta I."/>
            <person name="Ohta T."/>
            <person name="Okamoto M."/>
            <person name="Ono N."/>
            <person name="Saji S."/>
            <person name="Sakaguchi M."/>
            <person name="Sakai K."/>
            <person name="Shibata M."/>
            <person name="Shimokawa T."/>
            <person name="Song J."/>
            <person name="Takazaki Y."/>
            <person name="Terasawa K."/>
            <person name="Tsugane M."/>
            <person name="Tsuji K."/>
            <person name="Ueda S."/>
            <person name="Waki K."/>
            <person name="Yamagata H."/>
            <person name="Yamamoto M."/>
            <person name="Yamamoto S."/>
            <person name="Yamane H."/>
            <person name="Yoshiki S."/>
            <person name="Yoshihara R."/>
            <person name="Yukawa K."/>
            <person name="Zhong H."/>
            <person name="Yano M."/>
            <person name="Yuan Q."/>
            <person name="Ouyang S."/>
            <person name="Liu J."/>
            <person name="Jones K.M."/>
            <person name="Gansberger K."/>
            <person name="Moffat K."/>
            <person name="Hill J."/>
            <person name="Bera J."/>
            <person name="Fadrosh D."/>
            <person name="Jin S."/>
            <person name="Johri S."/>
            <person name="Kim M."/>
            <person name="Overton L."/>
            <person name="Reardon M."/>
            <person name="Tsitrin T."/>
            <person name="Vuong H."/>
            <person name="Weaver B."/>
            <person name="Ciecko A."/>
            <person name="Tallon L."/>
            <person name="Jackson J."/>
            <person name="Pai G."/>
            <person name="Aken S.V."/>
            <person name="Utterback T."/>
            <person name="Reidmuller S."/>
            <person name="Feldblyum T."/>
            <person name="Hsiao J."/>
            <person name="Zismann V."/>
            <person name="Iobst S."/>
            <person name="de Vazeille A.R."/>
            <person name="Buell C.R."/>
            <person name="Ying K."/>
            <person name="Li Y."/>
            <person name="Lu T."/>
            <person name="Huang Y."/>
            <person name="Zhao Q."/>
            <person name="Feng Q."/>
            <person name="Zhang L."/>
            <person name="Zhu J."/>
            <person name="Weng Q."/>
            <person name="Mu J."/>
            <person name="Lu Y."/>
            <person name="Fan D."/>
            <person name="Liu Y."/>
            <person name="Guan J."/>
            <person name="Zhang Y."/>
            <person name="Yu S."/>
            <person name="Liu X."/>
            <person name="Zhang Y."/>
            <person name="Hong G."/>
            <person name="Han B."/>
            <person name="Choisne N."/>
            <person name="Demange N."/>
            <person name="Orjeda G."/>
            <person name="Samain S."/>
            <person name="Cattolico L."/>
            <person name="Pelletier E."/>
            <person name="Couloux A."/>
            <person name="Segurens B."/>
            <person name="Wincker P."/>
            <person name="D'Hont A."/>
            <person name="Scarpelli C."/>
            <person name="Weissenbach J."/>
            <person name="Salanoubat M."/>
            <person name="Quetier F."/>
            <person name="Yu Y."/>
            <person name="Kim H.R."/>
            <person name="Rambo T."/>
            <person name="Currie J."/>
            <person name="Collura K."/>
            <person name="Luo M."/>
            <person name="Yang T."/>
            <person name="Ammiraju J.S.S."/>
            <person name="Engler F."/>
            <person name="Soderlund C."/>
            <person name="Wing R.A."/>
            <person name="Palmer L.E."/>
            <person name="de la Bastide M."/>
            <person name="Spiegel L."/>
            <person name="Nascimento L."/>
            <person name="Zutavern T."/>
            <person name="O'Shaughnessy A."/>
            <person name="Dike S."/>
            <person name="Dedhia N."/>
            <person name="Preston R."/>
            <person name="Balija V."/>
            <person name="McCombie W.R."/>
            <person name="Chow T."/>
            <person name="Chen H."/>
            <person name="Chung M."/>
            <person name="Chen C."/>
            <person name="Shaw J."/>
            <person name="Wu H."/>
            <person name="Hsiao K."/>
            <person name="Chao Y."/>
            <person name="Chu M."/>
            <person name="Cheng C."/>
            <person name="Hour A."/>
            <person name="Lee P."/>
            <person name="Lin S."/>
            <person name="Lin Y."/>
            <person name="Liou J."/>
            <person name="Liu S."/>
            <person name="Hsing Y."/>
            <person name="Raghuvanshi S."/>
            <person name="Mohanty A."/>
            <person name="Bharti A.K."/>
            <person name="Gaur A."/>
            <person name="Gupta V."/>
            <person name="Kumar D."/>
            <person name="Ravi V."/>
            <person name="Vij S."/>
            <person name="Kapur A."/>
            <person name="Khurana P."/>
            <person name="Khurana P."/>
            <person name="Khurana J.P."/>
            <person name="Tyagi A.K."/>
            <person name="Gaikwad K."/>
            <person name="Singh A."/>
            <person name="Dalal V."/>
            <person name="Srivastava S."/>
            <person name="Dixit A."/>
            <person name="Pal A.K."/>
            <person name="Ghazi I.A."/>
            <person name="Yadav M."/>
            <person name="Pandit A."/>
            <person name="Bhargava A."/>
            <person name="Sureshbabu K."/>
            <person name="Batra K."/>
            <person name="Sharma T.R."/>
            <person name="Mohapatra T."/>
            <person name="Singh N.K."/>
            <person name="Messing J."/>
            <person name="Nelson A.B."/>
            <person name="Fuks G."/>
            <person name="Kavchok S."/>
            <person name="Keizer G."/>
            <person name="Linton E."/>
            <person name="Llaca V."/>
            <person name="Song R."/>
            <person name="Tanyolac B."/>
            <person name="Young S."/>
            <person name="Ho-Il K."/>
            <person name="Hahn J.H."/>
            <person name="Sangsakoo G."/>
            <person name="Vanavichit A."/>
            <person name="de Mattos Luiz.A.T."/>
            <person name="Zimmer P.D."/>
            <person name="Malone G."/>
            <person name="Dellagostin O."/>
            <person name="de Oliveira A.C."/>
            <person name="Bevan M."/>
            <person name="Bancroft I."/>
            <person name="Minx P."/>
            <person name="Cordum H."/>
            <person name="Wilson R."/>
            <person name="Cheng Z."/>
            <person name="Jin W."/>
            <person name="Jiang J."/>
            <person name="Leong S.A."/>
            <person name="Iwama H."/>
            <person name="Gojobori T."/>
            <person name="Itoh T."/>
            <person name="Niimura Y."/>
            <person name="Fujii Y."/>
            <person name="Habara T."/>
            <person name="Sakai H."/>
            <person name="Sato Y."/>
            <person name="Wilson G."/>
            <person name="Kumar K."/>
            <person name="McCouch S."/>
            <person name="Juretic N."/>
            <person name="Hoen D."/>
            <person name="Wright S."/>
            <person name="Bruskiewich R."/>
            <person name="Bureau T."/>
            <person name="Miyao A."/>
            <person name="Hirochika H."/>
            <person name="Nishikawa T."/>
            <person name="Kadowaki K."/>
            <person name="Sugiura M."/>
            <person name="Burr B."/>
            <person name="Sasaki T."/>
        </authorList>
    </citation>
    <scope>NUCLEOTIDE SEQUENCE [LARGE SCALE GENOMIC DNA]</scope>
    <source>
        <strain evidence="2">cv. Nipponbare</strain>
    </source>
</reference>
<accession>Q5VPT7</accession>
<evidence type="ECO:0000313" key="1">
    <source>
        <dbReference type="EMBL" id="BAD68538.1"/>
    </source>
</evidence>
<dbReference type="Proteomes" id="UP000000763">
    <property type="component" value="Chromosome 6"/>
</dbReference>
<dbReference type="EMBL" id="AP003540">
    <property type="protein sequence ID" value="BAD68538.1"/>
    <property type="molecule type" value="Genomic_DNA"/>
</dbReference>
<dbReference type="AlphaFoldDB" id="Q5VPT7"/>
<reference evidence="2" key="2">
    <citation type="journal article" date="2008" name="Nucleic Acids Res.">
        <title>The rice annotation project database (RAP-DB): 2008 update.</title>
        <authorList>
            <consortium name="The rice annotation project (RAP)"/>
        </authorList>
    </citation>
    <scope>GENOME REANNOTATION</scope>
    <source>
        <strain evidence="2">cv. Nipponbare</strain>
    </source>
</reference>
<protein>
    <submittedName>
        <fullName evidence="1">Uncharacterized protein</fullName>
    </submittedName>
</protein>
<name>Q5VPT7_ORYSJ</name>
<proteinExistence type="predicted"/>
<evidence type="ECO:0000313" key="2">
    <source>
        <dbReference type="Proteomes" id="UP000000763"/>
    </source>
</evidence>
<gene>
    <name evidence="1" type="primary">P0450D12.38</name>
</gene>
<organism evidence="1 2">
    <name type="scientific">Oryza sativa subsp. japonica</name>
    <name type="common">Rice</name>
    <dbReference type="NCBI Taxonomy" id="39947"/>
    <lineage>
        <taxon>Eukaryota</taxon>
        <taxon>Viridiplantae</taxon>
        <taxon>Streptophyta</taxon>
        <taxon>Embryophyta</taxon>
        <taxon>Tracheophyta</taxon>
        <taxon>Spermatophyta</taxon>
        <taxon>Magnoliopsida</taxon>
        <taxon>Liliopsida</taxon>
        <taxon>Poales</taxon>
        <taxon>Poaceae</taxon>
        <taxon>BOP clade</taxon>
        <taxon>Oryzoideae</taxon>
        <taxon>Oryzeae</taxon>
        <taxon>Oryzinae</taxon>
        <taxon>Oryza</taxon>
        <taxon>Oryza sativa</taxon>
    </lineage>
</organism>
<sequence length="112" mass="11926">MDDSVEACTTWQGLSLAEIVTSAEAMHQARIEVSENTTTCLSRKSVQSPSTALRKLFYDTSIDRDDAMEASTTGQGLSLVEIVCPSMAVRQARGAGYVRTVAVNLDGAGVLL</sequence>